<sequence>MLGPVQEVEKNFSGSDESVALRRLGTREQVIATKAALALATCGIPLLTAKRAVEHVIDEGEETLILPMVSTRQDLSRVLAAAGIDVVFGYDVGSCQL</sequence>
<name>A0ABQ1LNI9_9RHOB</name>
<dbReference type="Proteomes" id="UP000645462">
    <property type="component" value="Unassembled WGS sequence"/>
</dbReference>
<protein>
    <submittedName>
        <fullName evidence="1">Uncharacterized protein</fullName>
    </submittedName>
</protein>
<organism evidence="1 2">
    <name type="scientific">Marivita lacus</name>
    <dbReference type="NCBI Taxonomy" id="1323742"/>
    <lineage>
        <taxon>Bacteria</taxon>
        <taxon>Pseudomonadati</taxon>
        <taxon>Pseudomonadota</taxon>
        <taxon>Alphaproteobacteria</taxon>
        <taxon>Rhodobacterales</taxon>
        <taxon>Roseobacteraceae</taxon>
        <taxon>Marivita</taxon>
    </lineage>
</organism>
<gene>
    <name evidence="1" type="ORF">GCM10011363_46480</name>
</gene>
<dbReference type="EMBL" id="BMFC01000045">
    <property type="protein sequence ID" value="GGC24739.1"/>
    <property type="molecule type" value="Genomic_DNA"/>
</dbReference>
<evidence type="ECO:0000313" key="2">
    <source>
        <dbReference type="Proteomes" id="UP000645462"/>
    </source>
</evidence>
<keyword evidence="2" id="KW-1185">Reference proteome</keyword>
<comment type="caution">
    <text evidence="1">The sequence shown here is derived from an EMBL/GenBank/DDBJ whole genome shotgun (WGS) entry which is preliminary data.</text>
</comment>
<reference evidence="2" key="1">
    <citation type="journal article" date="2019" name="Int. J. Syst. Evol. Microbiol.">
        <title>The Global Catalogue of Microorganisms (GCM) 10K type strain sequencing project: providing services to taxonomists for standard genome sequencing and annotation.</title>
        <authorList>
            <consortium name="The Broad Institute Genomics Platform"/>
            <consortium name="The Broad Institute Genome Sequencing Center for Infectious Disease"/>
            <person name="Wu L."/>
            <person name="Ma J."/>
        </authorList>
    </citation>
    <scope>NUCLEOTIDE SEQUENCE [LARGE SCALE GENOMIC DNA]</scope>
    <source>
        <strain evidence="2">CGMCC 1.12478</strain>
    </source>
</reference>
<evidence type="ECO:0000313" key="1">
    <source>
        <dbReference type="EMBL" id="GGC24739.1"/>
    </source>
</evidence>
<dbReference type="RefSeq" id="WP_188484484.1">
    <property type="nucleotide sequence ID" value="NZ_BMFC01000045.1"/>
</dbReference>
<proteinExistence type="predicted"/>
<accession>A0ABQ1LNI9</accession>